<evidence type="ECO:0000313" key="3">
    <source>
        <dbReference type="Proteomes" id="UP000434101"/>
    </source>
</evidence>
<reference evidence="2 3" key="1">
    <citation type="submission" date="2020-01" db="EMBL/GenBank/DDBJ databases">
        <title>Natronorubrum sp. JWXQ-INN 674 isolated from Inner Mongolia Autonomous Region of China.</title>
        <authorList>
            <person name="Xue Q."/>
        </authorList>
    </citation>
    <scope>NUCLEOTIDE SEQUENCE [LARGE SCALE GENOMIC DNA]</scope>
    <source>
        <strain evidence="2 3">JWXQ-INN-674</strain>
    </source>
</reference>
<feature type="compositionally biased region" description="Polar residues" evidence="1">
    <location>
        <begin position="64"/>
        <end position="74"/>
    </location>
</feature>
<proteinExistence type="predicted"/>
<dbReference type="AlphaFoldDB" id="A0A6B0VQG8"/>
<name>A0A6B0VQG8_9EURY</name>
<organism evidence="2 3">
    <name type="scientific">Natronorubrum halalkaliphilum</name>
    <dbReference type="NCBI Taxonomy" id="2691917"/>
    <lineage>
        <taxon>Archaea</taxon>
        <taxon>Methanobacteriati</taxon>
        <taxon>Methanobacteriota</taxon>
        <taxon>Stenosarchaea group</taxon>
        <taxon>Halobacteria</taxon>
        <taxon>Halobacteriales</taxon>
        <taxon>Natrialbaceae</taxon>
        <taxon>Natronorubrum</taxon>
    </lineage>
</organism>
<feature type="compositionally biased region" description="Low complexity" evidence="1">
    <location>
        <begin position="79"/>
        <end position="95"/>
    </location>
</feature>
<dbReference type="EMBL" id="WUYX01000066">
    <property type="protein sequence ID" value="MXV63880.1"/>
    <property type="molecule type" value="Genomic_DNA"/>
</dbReference>
<keyword evidence="3" id="KW-1185">Reference proteome</keyword>
<gene>
    <name evidence="2" type="ORF">GS429_17800</name>
</gene>
<sequence>MSEFVPASRLYNVESRTPIAHPAHQATDDDVRRALEGDREIRADGGHCTDGTNRETTGIEWVPHSSNFQENSQHGQRHSWSSPKSRVSRSTTSISSKRHSGQRIIDQIPIVYLSGSFFISLPNWLGLLRSLHTGGDR</sequence>
<accession>A0A6B0VQG8</accession>
<evidence type="ECO:0000256" key="1">
    <source>
        <dbReference type="SAM" id="MobiDB-lite"/>
    </source>
</evidence>
<evidence type="ECO:0000313" key="2">
    <source>
        <dbReference type="EMBL" id="MXV63880.1"/>
    </source>
</evidence>
<protein>
    <submittedName>
        <fullName evidence="2">Uncharacterized protein</fullName>
    </submittedName>
</protein>
<feature type="region of interest" description="Disordered" evidence="1">
    <location>
        <begin position="39"/>
        <end position="101"/>
    </location>
</feature>
<dbReference type="Proteomes" id="UP000434101">
    <property type="component" value="Unassembled WGS sequence"/>
</dbReference>
<comment type="caution">
    <text evidence="2">The sequence shown here is derived from an EMBL/GenBank/DDBJ whole genome shotgun (WGS) entry which is preliminary data.</text>
</comment>